<organism evidence="2">
    <name type="scientific">Planktothricoides raciborskii GIHE-MW2</name>
    <dbReference type="NCBI Taxonomy" id="2792601"/>
    <lineage>
        <taxon>Bacteria</taxon>
        <taxon>Bacillati</taxon>
        <taxon>Cyanobacteriota</taxon>
        <taxon>Cyanophyceae</taxon>
        <taxon>Oscillatoriophycideae</taxon>
        <taxon>Oscillatoriales</taxon>
        <taxon>Oscillatoriaceae</taxon>
        <taxon>Planktothricoides</taxon>
    </lineage>
</organism>
<name>A0AAU8JFX7_9CYAN</name>
<keyword evidence="1" id="KW-0812">Transmembrane</keyword>
<dbReference type="AlphaFoldDB" id="A0AAU8JFX7"/>
<sequence length="210" mass="23140">MLGKLFSEKRILICTFVALTSGFFGSYLGGQINWFARTAQCQNQPEGLNHLCRAWQTPGALWKGTLVGAWMGTILGAFIAGLATREVEKHDGDAELIQKQAIAESGSLPLEGLTADEIATLRRVWRSLLEAEKKIPLKSSAGDDREQKPSEPINSPLSLAQFLDWADAVAKSTPNPPKMSRNQGREILIYLGFPESSIDTVWQNLNRSNK</sequence>
<gene>
    <name evidence="2" type="ORF">ABWT76_000169</name>
</gene>
<keyword evidence="1" id="KW-1133">Transmembrane helix</keyword>
<evidence type="ECO:0000256" key="1">
    <source>
        <dbReference type="SAM" id="Phobius"/>
    </source>
</evidence>
<reference evidence="2" key="1">
    <citation type="submission" date="2024-07" db="EMBL/GenBank/DDBJ databases">
        <authorList>
            <person name="Kim Y.J."/>
            <person name="Jeong J.Y."/>
        </authorList>
    </citation>
    <scope>NUCLEOTIDE SEQUENCE</scope>
    <source>
        <strain evidence="2">GIHE-MW2</strain>
    </source>
</reference>
<evidence type="ECO:0000313" key="2">
    <source>
        <dbReference type="EMBL" id="XCM37413.1"/>
    </source>
</evidence>
<dbReference type="EMBL" id="CP159837">
    <property type="protein sequence ID" value="XCM37413.1"/>
    <property type="molecule type" value="Genomic_DNA"/>
</dbReference>
<protein>
    <submittedName>
        <fullName evidence="2">Uncharacterized protein</fullName>
    </submittedName>
</protein>
<feature type="transmembrane region" description="Helical" evidence="1">
    <location>
        <begin position="65"/>
        <end position="83"/>
    </location>
</feature>
<dbReference type="RefSeq" id="WP_072160946.1">
    <property type="nucleotide sequence ID" value="NZ_CP159837.1"/>
</dbReference>
<accession>A0AAU8JFX7</accession>
<keyword evidence="1" id="KW-0472">Membrane</keyword>
<proteinExistence type="predicted"/>